<keyword evidence="4 11" id="KW-0963">Cytoplasm</keyword>
<dbReference type="FunFam" id="1.10.730.10:FF:000008">
    <property type="entry name" value="Arginine--tRNA ligase"/>
    <property type="match status" value="1"/>
</dbReference>
<dbReference type="SMART" id="SM00836">
    <property type="entry name" value="DALR_1"/>
    <property type="match status" value="1"/>
</dbReference>
<evidence type="ECO:0000256" key="6">
    <source>
        <dbReference type="ARBA" id="ARBA00022741"/>
    </source>
</evidence>
<comment type="subcellular location">
    <subcellularLocation>
        <location evidence="1 11">Cytoplasm</location>
    </subcellularLocation>
</comment>
<dbReference type="PROSITE" id="PS00178">
    <property type="entry name" value="AA_TRNA_LIGASE_I"/>
    <property type="match status" value="1"/>
</dbReference>
<dbReference type="InterPro" id="IPR005148">
    <property type="entry name" value="Arg-tRNA-synth_N"/>
</dbReference>
<dbReference type="FunFam" id="3.40.50.620:FF:000062">
    <property type="entry name" value="Arginine--tRNA ligase"/>
    <property type="match status" value="1"/>
</dbReference>
<dbReference type="InterPro" id="IPR001278">
    <property type="entry name" value="Arg-tRNA-ligase"/>
</dbReference>
<dbReference type="CDD" id="cd00671">
    <property type="entry name" value="ArgRS_core"/>
    <property type="match status" value="1"/>
</dbReference>
<sequence length="562" mass="62324">MKDRVRSLVAEGIERCFADGSLASNQMPAIVIEKPAHAEHGDFACTVAMSMAKAERKAPRVIAETIVKHIENGEGGIIGEIDIAGPGFINFRIKNEAWSRTLVAVEAAGANFGRSCAGEGHKVQVEFVSANPTGPLHIGHGRGAAIGDTICRLLSASGFDVTREFYYNDAGAQIANLALSVQARCLGIEPGDPRWPADGYQGDYIKDVARSYLNRETVDAGDQHVTAAGDPNDLDAIRRFAVAYLRREQDQDLLAFDVHFDVYSLESSLYTEGRVEEVVRRLIENGHTFEQDGALWLRTTDFGDDKDRVMRKSDGSYTYFVPDVAYHLAKWERGFTRVINEQGADHHSTITRVRAGLQALNAGIPQEWPEYVLHQMVTVMRGGEEVKISKRAGSYVTLRDLIDEVGRDATRFFFLMRKPDSQLVFDIDLAKQQSLENPVYYVQYAHARICSIFEAACDRGISVPSFPDAHVYLLGTPEEIELIKLIGSFPEVIEGSALSFEPHRITYYLQELAGAFHSFYNKNRVIGEEKELSSARLFLLKCVAQVLKNGLALLGVSAPEKM</sequence>
<dbReference type="Gene3D" id="3.40.50.620">
    <property type="entry name" value="HUPs"/>
    <property type="match status" value="1"/>
</dbReference>
<dbReference type="InterPro" id="IPR035684">
    <property type="entry name" value="ArgRS_core"/>
</dbReference>
<dbReference type="HAMAP" id="MF_00123">
    <property type="entry name" value="Arg_tRNA_synth"/>
    <property type="match status" value="1"/>
</dbReference>
<dbReference type="NCBIfam" id="TIGR00456">
    <property type="entry name" value="argS"/>
    <property type="match status" value="1"/>
</dbReference>
<reference evidence="15" key="1">
    <citation type="submission" date="2022-12" db="EMBL/GenBank/DDBJ databases">
        <title>Reference genome sequencing for broad-spectrum identification of bacterial and archaeal isolates by mass spectrometry.</title>
        <authorList>
            <person name="Sekiguchi Y."/>
            <person name="Tourlousse D.M."/>
        </authorList>
    </citation>
    <scope>NUCLEOTIDE SEQUENCE</scope>
    <source>
        <strain evidence="15">H2</strain>
    </source>
</reference>
<dbReference type="GO" id="GO:0005737">
    <property type="term" value="C:cytoplasm"/>
    <property type="evidence" value="ECO:0007669"/>
    <property type="project" value="UniProtKB-SubCell"/>
</dbReference>
<evidence type="ECO:0000256" key="2">
    <source>
        <dbReference type="ARBA" id="ARBA00005594"/>
    </source>
</evidence>
<dbReference type="InterPro" id="IPR001412">
    <property type="entry name" value="aa-tRNA-synth_I_CS"/>
</dbReference>
<evidence type="ECO:0000259" key="13">
    <source>
        <dbReference type="SMART" id="SM00836"/>
    </source>
</evidence>
<dbReference type="InterPro" id="IPR009080">
    <property type="entry name" value="tRNAsynth_Ia_anticodon-bd"/>
</dbReference>
<dbReference type="Gene3D" id="1.10.730.10">
    <property type="entry name" value="Isoleucyl-tRNA Synthetase, Domain 1"/>
    <property type="match status" value="1"/>
</dbReference>
<gene>
    <name evidence="11 15" type="primary">argS</name>
    <name evidence="15" type="ORF">GHYDROH2_26750</name>
</gene>
<dbReference type="GO" id="GO:0004814">
    <property type="term" value="F:arginine-tRNA ligase activity"/>
    <property type="evidence" value="ECO:0007669"/>
    <property type="project" value="UniProtKB-UniRule"/>
</dbReference>
<evidence type="ECO:0000313" key="15">
    <source>
        <dbReference type="EMBL" id="GLI39174.1"/>
    </source>
</evidence>
<organism evidence="15 16">
    <name type="scientific">Geobacter hydrogenophilus</name>
    <dbReference type="NCBI Taxonomy" id="40983"/>
    <lineage>
        <taxon>Bacteria</taxon>
        <taxon>Pseudomonadati</taxon>
        <taxon>Thermodesulfobacteriota</taxon>
        <taxon>Desulfuromonadia</taxon>
        <taxon>Geobacterales</taxon>
        <taxon>Geobacteraceae</taxon>
        <taxon>Geobacter</taxon>
    </lineage>
</organism>
<comment type="caution">
    <text evidence="15">The sequence shown here is derived from an EMBL/GenBank/DDBJ whole genome shotgun (WGS) entry which is preliminary data.</text>
</comment>
<dbReference type="Pfam" id="PF03485">
    <property type="entry name" value="Arg_tRNA_synt_N"/>
    <property type="match status" value="1"/>
</dbReference>
<keyword evidence="5 11" id="KW-0436">Ligase</keyword>
<dbReference type="SUPFAM" id="SSF52374">
    <property type="entry name" value="Nucleotidylyl transferase"/>
    <property type="match status" value="1"/>
</dbReference>
<dbReference type="Pfam" id="PF00750">
    <property type="entry name" value="tRNA-synt_1d"/>
    <property type="match status" value="1"/>
</dbReference>
<proteinExistence type="inferred from homology"/>
<keyword evidence="16" id="KW-1185">Reference proteome</keyword>
<evidence type="ECO:0000256" key="7">
    <source>
        <dbReference type="ARBA" id="ARBA00022840"/>
    </source>
</evidence>
<dbReference type="GO" id="GO:0005524">
    <property type="term" value="F:ATP binding"/>
    <property type="evidence" value="ECO:0007669"/>
    <property type="project" value="UniProtKB-UniRule"/>
</dbReference>
<dbReference type="PANTHER" id="PTHR11956:SF5">
    <property type="entry name" value="ARGININE--TRNA LIGASE, CYTOPLASMIC"/>
    <property type="match status" value="1"/>
</dbReference>
<name>A0A9W6G2G2_9BACT</name>
<keyword evidence="8 11" id="KW-0648">Protein biosynthesis</keyword>
<keyword evidence="6 11" id="KW-0547">Nucleotide-binding</keyword>
<evidence type="ECO:0000256" key="12">
    <source>
        <dbReference type="RuleBase" id="RU363038"/>
    </source>
</evidence>
<feature type="domain" description="DALR anticodon binding" evidence="13">
    <location>
        <begin position="442"/>
        <end position="562"/>
    </location>
</feature>
<feature type="domain" description="Arginyl tRNA synthetase N-terminal" evidence="14">
    <location>
        <begin position="3"/>
        <end position="93"/>
    </location>
</feature>
<protein>
    <recommendedName>
        <fullName evidence="11">Arginine--tRNA ligase</fullName>
        <ecNumber evidence="11">6.1.1.19</ecNumber>
    </recommendedName>
    <alternativeName>
        <fullName evidence="11">Arginyl-tRNA synthetase</fullName>
        <shortName evidence="11">ArgRS</shortName>
    </alternativeName>
</protein>
<evidence type="ECO:0000256" key="9">
    <source>
        <dbReference type="ARBA" id="ARBA00023146"/>
    </source>
</evidence>
<comment type="similarity">
    <text evidence="2 11 12">Belongs to the class-I aminoacyl-tRNA synthetase family.</text>
</comment>
<evidence type="ECO:0000259" key="14">
    <source>
        <dbReference type="SMART" id="SM01016"/>
    </source>
</evidence>
<dbReference type="SUPFAM" id="SSF55190">
    <property type="entry name" value="Arginyl-tRNA synthetase (ArgRS), N-terminal 'additional' domain"/>
    <property type="match status" value="1"/>
</dbReference>
<dbReference type="CDD" id="cd07956">
    <property type="entry name" value="Anticodon_Ia_Arg"/>
    <property type="match status" value="1"/>
</dbReference>
<evidence type="ECO:0000313" key="16">
    <source>
        <dbReference type="Proteomes" id="UP001144352"/>
    </source>
</evidence>
<evidence type="ECO:0000256" key="10">
    <source>
        <dbReference type="ARBA" id="ARBA00049339"/>
    </source>
</evidence>
<dbReference type="PANTHER" id="PTHR11956">
    <property type="entry name" value="ARGINYL-TRNA SYNTHETASE"/>
    <property type="match status" value="1"/>
</dbReference>
<dbReference type="Gene3D" id="3.30.1360.70">
    <property type="entry name" value="Arginyl tRNA synthetase N-terminal domain"/>
    <property type="match status" value="1"/>
</dbReference>
<dbReference type="Pfam" id="PF05746">
    <property type="entry name" value="DALR_1"/>
    <property type="match status" value="1"/>
</dbReference>
<comment type="subunit">
    <text evidence="3 11">Monomer.</text>
</comment>
<keyword evidence="7 11" id="KW-0067">ATP-binding</keyword>
<dbReference type="GO" id="GO:0006420">
    <property type="term" value="P:arginyl-tRNA aminoacylation"/>
    <property type="evidence" value="ECO:0007669"/>
    <property type="project" value="UniProtKB-UniRule"/>
</dbReference>
<dbReference type="InterPro" id="IPR014729">
    <property type="entry name" value="Rossmann-like_a/b/a_fold"/>
</dbReference>
<evidence type="ECO:0000256" key="4">
    <source>
        <dbReference type="ARBA" id="ARBA00022490"/>
    </source>
</evidence>
<dbReference type="AlphaFoldDB" id="A0A9W6G2G2"/>
<dbReference type="SUPFAM" id="SSF47323">
    <property type="entry name" value="Anticodon-binding domain of a subclass of class I aminoacyl-tRNA synthetases"/>
    <property type="match status" value="1"/>
</dbReference>
<evidence type="ECO:0000256" key="5">
    <source>
        <dbReference type="ARBA" id="ARBA00022598"/>
    </source>
</evidence>
<dbReference type="EC" id="6.1.1.19" evidence="11"/>
<dbReference type="FunFam" id="3.30.1360.70:FF:000003">
    <property type="entry name" value="Arginine--tRNA ligase"/>
    <property type="match status" value="1"/>
</dbReference>
<dbReference type="InterPro" id="IPR036695">
    <property type="entry name" value="Arg-tRNA-synth_N_sf"/>
</dbReference>
<dbReference type="EMBL" id="BSDS01000002">
    <property type="protein sequence ID" value="GLI39174.1"/>
    <property type="molecule type" value="Genomic_DNA"/>
</dbReference>
<dbReference type="SMART" id="SM01016">
    <property type="entry name" value="Arg_tRNA_synt_N"/>
    <property type="match status" value="1"/>
</dbReference>
<dbReference type="InterPro" id="IPR008909">
    <property type="entry name" value="DALR_anticod-bd"/>
</dbReference>
<accession>A0A9W6G2G2</accession>
<evidence type="ECO:0000256" key="11">
    <source>
        <dbReference type="HAMAP-Rule" id="MF_00123"/>
    </source>
</evidence>
<evidence type="ECO:0000256" key="8">
    <source>
        <dbReference type="ARBA" id="ARBA00022917"/>
    </source>
</evidence>
<evidence type="ECO:0000256" key="3">
    <source>
        <dbReference type="ARBA" id="ARBA00011245"/>
    </source>
</evidence>
<keyword evidence="9 11" id="KW-0030">Aminoacyl-tRNA synthetase</keyword>
<dbReference type="PRINTS" id="PR01038">
    <property type="entry name" value="TRNASYNTHARG"/>
</dbReference>
<comment type="catalytic activity">
    <reaction evidence="10 11">
        <text>tRNA(Arg) + L-arginine + ATP = L-arginyl-tRNA(Arg) + AMP + diphosphate</text>
        <dbReference type="Rhea" id="RHEA:20301"/>
        <dbReference type="Rhea" id="RHEA-COMP:9658"/>
        <dbReference type="Rhea" id="RHEA-COMP:9673"/>
        <dbReference type="ChEBI" id="CHEBI:30616"/>
        <dbReference type="ChEBI" id="CHEBI:32682"/>
        <dbReference type="ChEBI" id="CHEBI:33019"/>
        <dbReference type="ChEBI" id="CHEBI:78442"/>
        <dbReference type="ChEBI" id="CHEBI:78513"/>
        <dbReference type="ChEBI" id="CHEBI:456215"/>
        <dbReference type="EC" id="6.1.1.19"/>
    </reaction>
</comment>
<dbReference type="RefSeq" id="WP_214185214.1">
    <property type="nucleotide sequence ID" value="NZ_BSDS01000002.1"/>
</dbReference>
<dbReference type="Proteomes" id="UP001144352">
    <property type="component" value="Unassembled WGS sequence"/>
</dbReference>
<feature type="short sequence motif" description="'HIGH' region" evidence="11">
    <location>
        <begin position="130"/>
        <end position="140"/>
    </location>
</feature>
<evidence type="ECO:0000256" key="1">
    <source>
        <dbReference type="ARBA" id="ARBA00004496"/>
    </source>
</evidence>